<dbReference type="PANTHER" id="PTHR45867:SF3">
    <property type="entry name" value="ACID PHOSPHATASE TYPE 7"/>
    <property type="match status" value="1"/>
</dbReference>
<dbReference type="Pfam" id="PF14008">
    <property type="entry name" value="Metallophos_C"/>
    <property type="match status" value="1"/>
</dbReference>
<feature type="region of interest" description="Disordered" evidence="1">
    <location>
        <begin position="1"/>
        <end position="24"/>
    </location>
</feature>
<dbReference type="Gene3D" id="3.60.21.10">
    <property type="match status" value="1"/>
</dbReference>
<sequence>MDSSRLGPGVLESSLRGSPVAGGDPPISSILQMASAFPCASPQLRGDHPGRYLAQGPGALGGRHWDTAGCFPRNPKPSGRKAGQAHAPPEHGSQLALSLWGAAGPGLTAPPLTHSSPQGCEERLTPFSISPGPWSALRVKEYGYTRLHILNGTHVHIQQVSDDQDGKIVDDVWVVRPLVGRRMYH</sequence>
<comment type="caution">
    <text evidence="3">The sequence shown here is derived from an EMBL/GenBank/DDBJ whole genome shotgun (WGS) entry which is preliminary data.</text>
</comment>
<dbReference type="PANTHER" id="PTHR45867">
    <property type="entry name" value="PURPLE ACID PHOSPHATASE"/>
    <property type="match status" value="1"/>
</dbReference>
<feature type="domain" description="Purple acid phosphatase C-terminal" evidence="2">
    <location>
        <begin position="119"/>
        <end position="170"/>
    </location>
</feature>
<gene>
    <name evidence="3" type="ORF">MONAX_5E044836</name>
</gene>
<dbReference type="EMBL" id="CABDUW010000063">
    <property type="protein sequence ID" value="VTJ56232.1"/>
    <property type="molecule type" value="Genomic_DNA"/>
</dbReference>
<protein>
    <recommendedName>
        <fullName evidence="2">Purple acid phosphatase C-terminal domain-containing protein</fullName>
    </recommendedName>
</protein>
<dbReference type="InterPro" id="IPR025733">
    <property type="entry name" value="PAPs_C"/>
</dbReference>
<evidence type="ECO:0000256" key="1">
    <source>
        <dbReference type="SAM" id="MobiDB-lite"/>
    </source>
</evidence>
<keyword evidence="4" id="KW-1185">Reference proteome</keyword>
<evidence type="ECO:0000313" key="4">
    <source>
        <dbReference type="Proteomes" id="UP000335636"/>
    </source>
</evidence>
<proteinExistence type="predicted"/>
<dbReference type="InterPro" id="IPR029052">
    <property type="entry name" value="Metallo-depent_PP-like"/>
</dbReference>
<name>A0A5E4AID0_MARMO</name>
<accession>A0A5E4AID0</accession>
<dbReference type="Proteomes" id="UP000335636">
    <property type="component" value="Unassembled WGS sequence"/>
</dbReference>
<evidence type="ECO:0000313" key="3">
    <source>
        <dbReference type="EMBL" id="VTJ56232.1"/>
    </source>
</evidence>
<feature type="region of interest" description="Disordered" evidence="1">
    <location>
        <begin position="70"/>
        <end position="93"/>
    </location>
</feature>
<dbReference type="AlphaFoldDB" id="A0A5E4AID0"/>
<evidence type="ECO:0000259" key="2">
    <source>
        <dbReference type="Pfam" id="PF14008"/>
    </source>
</evidence>
<reference evidence="3" key="1">
    <citation type="submission" date="2019-04" db="EMBL/GenBank/DDBJ databases">
        <authorList>
            <person name="Alioto T."/>
            <person name="Alioto T."/>
        </authorList>
    </citation>
    <scope>NUCLEOTIDE SEQUENCE [LARGE SCALE GENOMIC DNA]</scope>
</reference>
<organism evidence="3 4">
    <name type="scientific">Marmota monax</name>
    <name type="common">Woodchuck</name>
    <dbReference type="NCBI Taxonomy" id="9995"/>
    <lineage>
        <taxon>Eukaryota</taxon>
        <taxon>Metazoa</taxon>
        <taxon>Chordata</taxon>
        <taxon>Craniata</taxon>
        <taxon>Vertebrata</taxon>
        <taxon>Euteleostomi</taxon>
        <taxon>Mammalia</taxon>
        <taxon>Eutheria</taxon>
        <taxon>Euarchontoglires</taxon>
        <taxon>Glires</taxon>
        <taxon>Rodentia</taxon>
        <taxon>Sciuromorpha</taxon>
        <taxon>Sciuridae</taxon>
        <taxon>Xerinae</taxon>
        <taxon>Marmotini</taxon>
        <taxon>Marmota</taxon>
    </lineage>
</organism>